<protein>
    <submittedName>
        <fullName evidence="8">Membrane protein DedA, SNARE-associated domain</fullName>
    </submittedName>
</protein>
<dbReference type="OrthoDB" id="9813426at2"/>
<dbReference type="AlphaFoldDB" id="A0A1X7IWW7"/>
<proteinExistence type="predicted"/>
<name>A0A1X7IWW7_9BACT</name>
<dbReference type="PANTHER" id="PTHR42709:SF6">
    <property type="entry name" value="UNDECAPRENYL PHOSPHATE TRANSPORTER A"/>
    <property type="match status" value="1"/>
</dbReference>
<dbReference type="GO" id="GO:0005886">
    <property type="term" value="C:plasma membrane"/>
    <property type="evidence" value="ECO:0007669"/>
    <property type="project" value="UniProtKB-SubCell"/>
</dbReference>
<evidence type="ECO:0000259" key="7">
    <source>
        <dbReference type="Pfam" id="PF09335"/>
    </source>
</evidence>
<evidence type="ECO:0000256" key="3">
    <source>
        <dbReference type="ARBA" id="ARBA00022692"/>
    </source>
</evidence>
<dbReference type="EMBL" id="FXBB01000006">
    <property type="protein sequence ID" value="SMG19742.1"/>
    <property type="molecule type" value="Genomic_DNA"/>
</dbReference>
<keyword evidence="4 6" id="KW-1133">Transmembrane helix</keyword>
<evidence type="ECO:0000256" key="5">
    <source>
        <dbReference type="ARBA" id="ARBA00023136"/>
    </source>
</evidence>
<evidence type="ECO:0000256" key="2">
    <source>
        <dbReference type="ARBA" id="ARBA00022475"/>
    </source>
</evidence>
<feature type="transmembrane region" description="Helical" evidence="6">
    <location>
        <begin position="54"/>
        <end position="75"/>
    </location>
</feature>
<evidence type="ECO:0000256" key="6">
    <source>
        <dbReference type="SAM" id="Phobius"/>
    </source>
</evidence>
<dbReference type="Pfam" id="PF09335">
    <property type="entry name" value="VTT_dom"/>
    <property type="match status" value="1"/>
</dbReference>
<keyword evidence="3 6" id="KW-0812">Transmembrane</keyword>
<dbReference type="Proteomes" id="UP000193355">
    <property type="component" value="Unassembled WGS sequence"/>
</dbReference>
<feature type="transmembrane region" description="Helical" evidence="6">
    <location>
        <begin position="5"/>
        <end position="27"/>
    </location>
</feature>
<evidence type="ECO:0000313" key="9">
    <source>
        <dbReference type="Proteomes" id="UP000193355"/>
    </source>
</evidence>
<organism evidence="8 9">
    <name type="scientific">Dethiosulfovibrio salsuginis</name>
    <dbReference type="NCBI Taxonomy" id="561720"/>
    <lineage>
        <taxon>Bacteria</taxon>
        <taxon>Thermotogati</taxon>
        <taxon>Synergistota</taxon>
        <taxon>Synergistia</taxon>
        <taxon>Synergistales</taxon>
        <taxon>Dethiosulfovibrionaceae</taxon>
        <taxon>Dethiosulfovibrio</taxon>
    </lineage>
</organism>
<dbReference type="RefSeq" id="WP_085544033.1">
    <property type="nucleotide sequence ID" value="NZ_FXBB01000006.1"/>
</dbReference>
<feature type="transmembrane region" description="Helical" evidence="6">
    <location>
        <begin position="172"/>
        <end position="193"/>
    </location>
</feature>
<keyword evidence="9" id="KW-1185">Reference proteome</keyword>
<evidence type="ECO:0000256" key="4">
    <source>
        <dbReference type="ARBA" id="ARBA00022989"/>
    </source>
</evidence>
<sequence length="204" mass="22612">MFHEIVNWIVSTVGALGYPGVIFLMFLESSFFPFPSEVVVPPAGYLAHQGQMNLVLVILSGILGSVLGALFNYWISVKLGRPFFEKYGKYFLVSSETLDKSERFFLHHGHISTFVGRLIPGLRQYISLPAGVARMPLMAFCAFTAAGAGIWVIILALVGYWLGSNSAIMLQYIHQITLGLLALCALLVAFYVFRIKKKGKRNMA</sequence>
<reference evidence="9" key="1">
    <citation type="submission" date="2017-04" db="EMBL/GenBank/DDBJ databases">
        <authorList>
            <person name="Varghese N."/>
            <person name="Submissions S."/>
        </authorList>
    </citation>
    <scope>NUCLEOTIDE SEQUENCE [LARGE SCALE GENOMIC DNA]</scope>
    <source>
        <strain evidence="9">USBA 82</strain>
    </source>
</reference>
<dbReference type="InterPro" id="IPR051311">
    <property type="entry name" value="DedA_domain"/>
</dbReference>
<feature type="domain" description="VTT" evidence="7">
    <location>
        <begin position="34"/>
        <end position="160"/>
    </location>
</feature>
<evidence type="ECO:0000256" key="1">
    <source>
        <dbReference type="ARBA" id="ARBA00004651"/>
    </source>
</evidence>
<comment type="subcellular location">
    <subcellularLocation>
        <location evidence="1">Cell membrane</location>
        <topology evidence="1">Multi-pass membrane protein</topology>
    </subcellularLocation>
</comment>
<keyword evidence="5 6" id="KW-0472">Membrane</keyword>
<dbReference type="PANTHER" id="PTHR42709">
    <property type="entry name" value="ALKALINE PHOSPHATASE LIKE PROTEIN"/>
    <property type="match status" value="1"/>
</dbReference>
<dbReference type="STRING" id="561720.SAMN06275492_10635"/>
<evidence type="ECO:0000313" key="8">
    <source>
        <dbReference type="EMBL" id="SMG19742.1"/>
    </source>
</evidence>
<keyword evidence="2" id="KW-1003">Cell membrane</keyword>
<dbReference type="InterPro" id="IPR032816">
    <property type="entry name" value="VTT_dom"/>
</dbReference>
<gene>
    <name evidence="8" type="ORF">SAMN06275492_10635</name>
</gene>
<feature type="transmembrane region" description="Helical" evidence="6">
    <location>
        <begin position="137"/>
        <end position="160"/>
    </location>
</feature>
<accession>A0A1X7IWW7</accession>